<evidence type="ECO:0000256" key="7">
    <source>
        <dbReference type="ARBA" id="ARBA00023237"/>
    </source>
</evidence>
<evidence type="ECO:0000256" key="2">
    <source>
        <dbReference type="ARBA" id="ARBA00008163"/>
    </source>
</evidence>
<dbReference type="AlphaFoldDB" id="A0A0P7IV68"/>
<evidence type="ECO:0000256" key="5">
    <source>
        <dbReference type="ARBA" id="ARBA00022729"/>
    </source>
</evidence>
<evidence type="ECO:0000313" key="9">
    <source>
        <dbReference type="Proteomes" id="UP000050471"/>
    </source>
</evidence>
<keyword evidence="7" id="KW-0998">Cell outer membrane</keyword>
<reference evidence="8 9" key="1">
    <citation type="submission" date="2015-09" db="EMBL/GenBank/DDBJ databases">
        <title>Draft genome sequence of Aliiroseovarius crassostreae CV919-312TSm, the causative agent of Roseovarius Oyster Disease (formerly Juvenile Oyster Disease).</title>
        <authorList>
            <person name="Kessner L."/>
            <person name="Spinard E."/>
            <person name="Nelson D."/>
        </authorList>
    </citation>
    <scope>NUCLEOTIDE SEQUENCE [LARGE SCALE GENOMIC DNA]</scope>
    <source>
        <strain evidence="8 9">CV919-312</strain>
    </source>
</reference>
<dbReference type="Gene3D" id="2.40.160.60">
    <property type="entry name" value="Outer membrane protein transport protein (OMPP1/FadL/TodX)"/>
    <property type="match status" value="1"/>
</dbReference>
<dbReference type="GO" id="GO:0009279">
    <property type="term" value="C:cell outer membrane"/>
    <property type="evidence" value="ECO:0007669"/>
    <property type="project" value="UniProtKB-SubCell"/>
</dbReference>
<dbReference type="EMBL" id="LKBA01000008">
    <property type="protein sequence ID" value="KPN62996.1"/>
    <property type="molecule type" value="Genomic_DNA"/>
</dbReference>
<evidence type="ECO:0008006" key="10">
    <source>
        <dbReference type="Google" id="ProtNLM"/>
    </source>
</evidence>
<comment type="subcellular location">
    <subcellularLocation>
        <location evidence="1">Cell outer membrane</location>
        <topology evidence="1">Multi-pass membrane protein</topology>
    </subcellularLocation>
</comment>
<dbReference type="GO" id="GO:0015483">
    <property type="term" value="F:long-chain fatty acid transporting porin activity"/>
    <property type="evidence" value="ECO:0007669"/>
    <property type="project" value="TreeGrafter"/>
</dbReference>
<accession>A0A0P7IV68</accession>
<sequence>MQQTTTATTALLLTATITFAGGIERQGDPSQILFEEGRNYLEFSAITVNPTISGNPLPGIPAGPTGNIANSYQTYALGYKHQLNDRIALALVIDEPVGASLAYTSPLAFFGGSSAEVSSIAYTGMAKYRVNERFSVYGGLRLVGVDGDITVNSPVTISSPYNLSVSKDYQVGYLAGVAYEIPDIALRIAATYESKTTHDFRDNTGAPFEVEIPQSFTLHAQTGIAPKTLLFGSARWREWSKFNVQPPDFLTFVPGVGPKNRPVASGTSNIWTYELGAGHKFTDNWSGAAAIGYEKDLGDTVGNFSGTDGYISYGLAVSYETDDWKVTTGVRYIDLGSADSSVTSFSGNSAVSAGVKVSYTF</sequence>
<keyword evidence="3" id="KW-1134">Transmembrane beta strand</keyword>
<dbReference type="InterPro" id="IPR005017">
    <property type="entry name" value="OMPP1/FadL/TodX"/>
</dbReference>
<proteinExistence type="inferred from homology"/>
<comment type="caution">
    <text evidence="8">The sequence shown here is derived from an EMBL/GenBank/DDBJ whole genome shotgun (WGS) entry which is preliminary data.</text>
</comment>
<dbReference type="STRING" id="154981.AKJ29_01790"/>
<keyword evidence="6" id="KW-0472">Membrane</keyword>
<evidence type="ECO:0000313" key="8">
    <source>
        <dbReference type="EMBL" id="KPN62996.1"/>
    </source>
</evidence>
<evidence type="ECO:0000256" key="1">
    <source>
        <dbReference type="ARBA" id="ARBA00004571"/>
    </source>
</evidence>
<dbReference type="SUPFAM" id="SSF56935">
    <property type="entry name" value="Porins"/>
    <property type="match status" value="1"/>
</dbReference>
<dbReference type="Proteomes" id="UP000050471">
    <property type="component" value="Unassembled WGS sequence"/>
</dbReference>
<organism evidence="8 9">
    <name type="scientific">Aliiroseovarius crassostreae</name>
    <dbReference type="NCBI Taxonomy" id="154981"/>
    <lineage>
        <taxon>Bacteria</taxon>
        <taxon>Pseudomonadati</taxon>
        <taxon>Pseudomonadota</taxon>
        <taxon>Alphaproteobacteria</taxon>
        <taxon>Rhodobacterales</taxon>
        <taxon>Paracoccaceae</taxon>
        <taxon>Aliiroseovarius</taxon>
    </lineage>
</organism>
<dbReference type="PANTHER" id="PTHR35093:SF8">
    <property type="entry name" value="OUTER MEMBRANE PROTEIN NMB0088-RELATED"/>
    <property type="match status" value="1"/>
</dbReference>
<dbReference type="PANTHER" id="PTHR35093">
    <property type="entry name" value="OUTER MEMBRANE PROTEIN NMB0088-RELATED"/>
    <property type="match status" value="1"/>
</dbReference>
<protein>
    <recommendedName>
        <fullName evidence="10">Aromatic hydrocarbon degradation protein</fullName>
    </recommendedName>
</protein>
<gene>
    <name evidence="8" type="ORF">AKJ29_01790</name>
</gene>
<comment type="similarity">
    <text evidence="2">Belongs to the OmpP1/FadL family.</text>
</comment>
<evidence type="ECO:0000256" key="6">
    <source>
        <dbReference type="ARBA" id="ARBA00023136"/>
    </source>
</evidence>
<keyword evidence="5" id="KW-0732">Signal</keyword>
<evidence type="ECO:0000256" key="4">
    <source>
        <dbReference type="ARBA" id="ARBA00022692"/>
    </source>
</evidence>
<keyword evidence="4" id="KW-0812">Transmembrane</keyword>
<dbReference type="Pfam" id="PF03349">
    <property type="entry name" value="Toluene_X"/>
    <property type="match status" value="1"/>
</dbReference>
<keyword evidence="9" id="KW-1185">Reference proteome</keyword>
<evidence type="ECO:0000256" key="3">
    <source>
        <dbReference type="ARBA" id="ARBA00022452"/>
    </source>
</evidence>
<name>A0A0P7IV68_9RHOB</name>